<dbReference type="RefSeq" id="WP_055449899.1">
    <property type="nucleotide sequence ID" value="NZ_CYHF01000003.1"/>
</dbReference>
<comment type="pathway">
    <text evidence="1 6 7">Protein modification; protein lipoylation via endogenous pathway; protein N(6)-(lipoyl)lysine from octanoyl-[acyl-carrier-protein]: step 1/2.</text>
</comment>
<dbReference type="GO" id="GO:0009249">
    <property type="term" value="P:protein lipoylation"/>
    <property type="evidence" value="ECO:0007669"/>
    <property type="project" value="InterPro"/>
</dbReference>
<evidence type="ECO:0000256" key="8">
    <source>
        <dbReference type="PIRSR" id="PIRSR016262-1"/>
    </source>
</evidence>
<dbReference type="SUPFAM" id="SSF55681">
    <property type="entry name" value="Class II aaRS and biotin synthetases"/>
    <property type="match status" value="1"/>
</dbReference>
<dbReference type="PIRSF" id="PIRSF016262">
    <property type="entry name" value="LPLase"/>
    <property type="match status" value="1"/>
</dbReference>
<feature type="active site" description="Acyl-thioester intermediate" evidence="6 8">
    <location>
        <position position="178"/>
    </location>
</feature>
<reference evidence="13" key="1">
    <citation type="submission" date="2015-08" db="EMBL/GenBank/DDBJ databases">
        <authorList>
            <person name="Varghese N."/>
        </authorList>
    </citation>
    <scope>NUCLEOTIDE SEQUENCE [LARGE SCALE GENOMIC DNA]</scope>
    <source>
        <strain evidence="13">DSM 18181</strain>
    </source>
</reference>
<evidence type="ECO:0000256" key="6">
    <source>
        <dbReference type="HAMAP-Rule" id="MF_00013"/>
    </source>
</evidence>
<dbReference type="PANTHER" id="PTHR10993:SF7">
    <property type="entry name" value="LIPOYLTRANSFERASE 2, MITOCHONDRIAL-RELATED"/>
    <property type="match status" value="1"/>
</dbReference>
<feature type="site" description="Lowers pKa of active site Cys" evidence="6 10">
    <location>
        <position position="144"/>
    </location>
</feature>
<keyword evidence="2 6" id="KW-0963">Cytoplasm</keyword>
<gene>
    <name evidence="6" type="primary">lipB</name>
    <name evidence="12" type="ORF">Ga0061069_10383</name>
</gene>
<evidence type="ECO:0000256" key="10">
    <source>
        <dbReference type="PIRSR" id="PIRSR016262-3"/>
    </source>
</evidence>
<keyword evidence="13" id="KW-1185">Reference proteome</keyword>
<evidence type="ECO:0000256" key="1">
    <source>
        <dbReference type="ARBA" id="ARBA00004821"/>
    </source>
</evidence>
<dbReference type="InterPro" id="IPR004143">
    <property type="entry name" value="BPL_LPL_catalytic"/>
</dbReference>
<name>A0A0K6HWH8_9BURK</name>
<sequence>MNPDPSKRPAPPALTWHWRGLQDYLPTWEAMRALTETRTAATPDQLWGVEHPPVFTQGQAGRPEHLLAAHDVPVVQTDRGGQITYHGPGQAVIYLLLDIRRRHWMVRETVQRIEEAVIRTLARWEIDGQRLPGAPGIYLASGEKISALGLKVRNGCTYHGVAINVAMDLQPFEWINPCGFPGLRTLDMASLGVHADVEQVASAFAEEFSQIWQTQGGGPTIPL</sequence>
<dbReference type="CDD" id="cd16444">
    <property type="entry name" value="LipB"/>
    <property type="match status" value="1"/>
</dbReference>
<evidence type="ECO:0000256" key="7">
    <source>
        <dbReference type="PIRNR" id="PIRNR016262"/>
    </source>
</evidence>
<keyword evidence="4 6" id="KW-0012">Acyltransferase</keyword>
<comment type="catalytic activity">
    <reaction evidence="6 7">
        <text>octanoyl-[ACP] + L-lysyl-[protein] = N(6)-octanoyl-L-lysyl-[protein] + holo-[ACP] + H(+)</text>
        <dbReference type="Rhea" id="RHEA:17665"/>
        <dbReference type="Rhea" id="RHEA-COMP:9636"/>
        <dbReference type="Rhea" id="RHEA-COMP:9685"/>
        <dbReference type="Rhea" id="RHEA-COMP:9752"/>
        <dbReference type="Rhea" id="RHEA-COMP:9928"/>
        <dbReference type="ChEBI" id="CHEBI:15378"/>
        <dbReference type="ChEBI" id="CHEBI:29969"/>
        <dbReference type="ChEBI" id="CHEBI:64479"/>
        <dbReference type="ChEBI" id="CHEBI:78463"/>
        <dbReference type="ChEBI" id="CHEBI:78809"/>
        <dbReference type="EC" id="2.3.1.181"/>
    </reaction>
</comment>
<dbReference type="Gene3D" id="3.30.930.10">
    <property type="entry name" value="Bira Bifunctional Protein, Domain 2"/>
    <property type="match status" value="1"/>
</dbReference>
<dbReference type="UniPathway" id="UPA00538">
    <property type="reaction ID" value="UER00592"/>
</dbReference>
<comment type="miscellaneous">
    <text evidence="6">In the reaction, the free carboxyl group of octanoic acid is attached via an amide linkage to the epsilon-amino group of a specific lysine residue of lipoyl domains of lipoate-dependent enzymes.</text>
</comment>
<evidence type="ECO:0000313" key="12">
    <source>
        <dbReference type="EMBL" id="CUA95397.1"/>
    </source>
</evidence>
<dbReference type="InterPro" id="IPR000544">
    <property type="entry name" value="Octanoyltransferase"/>
</dbReference>
<dbReference type="STRING" id="339866.GCA_001418255_00963"/>
<evidence type="ECO:0000256" key="4">
    <source>
        <dbReference type="ARBA" id="ARBA00023315"/>
    </source>
</evidence>
<protein>
    <recommendedName>
        <fullName evidence="6 7">Octanoyltransferase</fullName>
        <ecNumber evidence="6 7">2.3.1.181</ecNumber>
    </recommendedName>
    <alternativeName>
        <fullName evidence="6">Lipoate-protein ligase B</fullName>
    </alternativeName>
    <alternativeName>
        <fullName evidence="6">Lipoyl/octanoyl transferase</fullName>
    </alternativeName>
    <alternativeName>
        <fullName evidence="6">Octanoyl-[acyl-carrier-protein]-protein N-octanoyltransferase</fullName>
    </alternativeName>
</protein>
<dbReference type="Pfam" id="PF21948">
    <property type="entry name" value="LplA-B_cat"/>
    <property type="match status" value="1"/>
</dbReference>
<evidence type="ECO:0000256" key="2">
    <source>
        <dbReference type="ARBA" id="ARBA00022490"/>
    </source>
</evidence>
<dbReference type="NCBIfam" id="TIGR00214">
    <property type="entry name" value="lipB"/>
    <property type="match status" value="1"/>
</dbReference>
<dbReference type="InterPro" id="IPR045864">
    <property type="entry name" value="aa-tRNA-synth_II/BPL/LPL"/>
</dbReference>
<dbReference type="EC" id="2.3.1.181" evidence="6 7"/>
<evidence type="ECO:0000256" key="9">
    <source>
        <dbReference type="PIRSR" id="PIRSR016262-2"/>
    </source>
</evidence>
<comment type="similarity">
    <text evidence="6 7">Belongs to the LipB family.</text>
</comment>
<dbReference type="PROSITE" id="PS51733">
    <property type="entry name" value="BPL_LPL_CATALYTIC"/>
    <property type="match status" value="1"/>
</dbReference>
<dbReference type="NCBIfam" id="NF010922">
    <property type="entry name" value="PRK14342.1"/>
    <property type="match status" value="1"/>
</dbReference>
<dbReference type="EMBL" id="CYHF01000003">
    <property type="protein sequence ID" value="CUA95397.1"/>
    <property type="molecule type" value="Genomic_DNA"/>
</dbReference>
<dbReference type="GO" id="GO:0005737">
    <property type="term" value="C:cytoplasm"/>
    <property type="evidence" value="ECO:0007669"/>
    <property type="project" value="UniProtKB-SubCell"/>
</dbReference>
<evidence type="ECO:0000256" key="3">
    <source>
        <dbReference type="ARBA" id="ARBA00022679"/>
    </source>
</evidence>
<comment type="function">
    <text evidence="5 6 7">Catalyzes the transfer of endogenously produced octanoic acid from octanoyl-acyl-carrier-protein onto the lipoyl domains of lipoate-dependent enzymes. Lipoyl-ACP can also act as a substrate although octanoyl-ACP is likely to be the physiological substrate.</text>
</comment>
<proteinExistence type="inferred from homology"/>
<feature type="binding site" evidence="6 9">
    <location>
        <begin position="147"/>
        <end position="149"/>
    </location>
    <ligand>
        <name>substrate</name>
    </ligand>
</feature>
<keyword evidence="12" id="KW-0436">Ligase</keyword>
<dbReference type="AlphaFoldDB" id="A0A0K6HWH8"/>
<dbReference type="InterPro" id="IPR020605">
    <property type="entry name" value="Octanoyltransferase_CS"/>
</dbReference>
<dbReference type="PANTHER" id="PTHR10993">
    <property type="entry name" value="OCTANOYLTRANSFERASE"/>
    <property type="match status" value="1"/>
</dbReference>
<feature type="binding site" evidence="6 9">
    <location>
        <begin position="79"/>
        <end position="86"/>
    </location>
    <ligand>
        <name>substrate</name>
    </ligand>
</feature>
<dbReference type="Proteomes" id="UP000183649">
    <property type="component" value="Unassembled WGS sequence"/>
</dbReference>
<feature type="binding site" evidence="6 9">
    <location>
        <begin position="160"/>
        <end position="162"/>
    </location>
    <ligand>
        <name>substrate</name>
    </ligand>
</feature>
<dbReference type="OrthoDB" id="9787061at2"/>
<dbReference type="GO" id="GO:0033819">
    <property type="term" value="F:lipoyl(octanoyl) transferase activity"/>
    <property type="evidence" value="ECO:0007669"/>
    <property type="project" value="UniProtKB-EC"/>
</dbReference>
<organism evidence="12 13">
    <name type="scientific">Thiomonas bhubaneswarensis</name>
    <dbReference type="NCBI Taxonomy" id="339866"/>
    <lineage>
        <taxon>Bacteria</taxon>
        <taxon>Pseudomonadati</taxon>
        <taxon>Pseudomonadota</taxon>
        <taxon>Betaproteobacteria</taxon>
        <taxon>Burkholderiales</taxon>
        <taxon>Thiomonas</taxon>
    </lineage>
</organism>
<feature type="domain" description="BPL/LPL catalytic" evidence="11">
    <location>
        <begin position="40"/>
        <end position="216"/>
    </location>
</feature>
<dbReference type="HAMAP" id="MF_00013">
    <property type="entry name" value="LipB"/>
    <property type="match status" value="1"/>
</dbReference>
<keyword evidence="3 6" id="KW-0808">Transferase</keyword>
<dbReference type="FunFam" id="3.30.930.10:FF:000020">
    <property type="entry name" value="Octanoyltransferase"/>
    <property type="match status" value="1"/>
</dbReference>
<comment type="subcellular location">
    <subcellularLocation>
        <location evidence="6">Cytoplasm</location>
    </subcellularLocation>
</comment>
<dbReference type="PROSITE" id="PS01313">
    <property type="entry name" value="LIPB"/>
    <property type="match status" value="1"/>
</dbReference>
<accession>A0A0K6HWH8</accession>
<evidence type="ECO:0000259" key="11">
    <source>
        <dbReference type="PROSITE" id="PS51733"/>
    </source>
</evidence>
<evidence type="ECO:0000313" key="13">
    <source>
        <dbReference type="Proteomes" id="UP000183649"/>
    </source>
</evidence>
<evidence type="ECO:0000256" key="5">
    <source>
        <dbReference type="ARBA" id="ARBA00024732"/>
    </source>
</evidence>
<dbReference type="GO" id="GO:0016874">
    <property type="term" value="F:ligase activity"/>
    <property type="evidence" value="ECO:0007669"/>
    <property type="project" value="UniProtKB-KW"/>
</dbReference>
<dbReference type="NCBIfam" id="NF010923">
    <property type="entry name" value="PRK14343.1"/>
    <property type="match status" value="1"/>
</dbReference>